<evidence type="ECO:0008006" key="3">
    <source>
        <dbReference type="Google" id="ProtNLM"/>
    </source>
</evidence>
<dbReference type="Proteomes" id="UP000002747">
    <property type="component" value="Chromosome"/>
</dbReference>
<protein>
    <recommendedName>
        <fullName evidence="3">Transcriptional regulator</fullName>
    </recommendedName>
</protein>
<dbReference type="KEGG" id="pay:PAU_04380"/>
<sequence>MISTYGTILLVENHCPICAAATVCQGLCRAELNVFQEILQAQVKRVEYILTGSRRCTYRITNHIQPE</sequence>
<organism evidence="1 2">
    <name type="scientific">Photorhabdus asymbiotica subsp. asymbiotica (strain ATCC 43949 / 3105-77)</name>
    <name type="common">Xenorhabdus luminescens (strain 2)</name>
    <dbReference type="NCBI Taxonomy" id="553480"/>
    <lineage>
        <taxon>Bacteria</taxon>
        <taxon>Pseudomonadati</taxon>
        <taxon>Pseudomonadota</taxon>
        <taxon>Gammaproteobacteria</taxon>
        <taxon>Enterobacterales</taxon>
        <taxon>Morganellaceae</taxon>
        <taxon>Photorhabdus</taxon>
    </lineage>
</organism>
<dbReference type="AlphaFoldDB" id="C7BT33"/>
<gene>
    <name evidence="1" type="ordered locus">PAU_04380</name>
</gene>
<reference evidence="1 2" key="1">
    <citation type="journal article" date="2009" name="BMC Genomics">
        <title>Comparative genomics of the emerging human pathogen Photorhabdus asymbiotica with the insect pathogen Photorhabdus luminescens.</title>
        <authorList>
            <person name="Wilkinson P."/>
            <person name="Waterfield N.R."/>
            <person name="Crossman L."/>
            <person name="Corton C."/>
            <person name="Sanchez-Contreras M."/>
            <person name="Vlisidou I."/>
            <person name="Barron A."/>
            <person name="Bignell A."/>
            <person name="Clark L."/>
            <person name="Ormond D."/>
            <person name="Mayho M."/>
            <person name="Bason N."/>
            <person name="Smith F."/>
            <person name="Simmonds M."/>
            <person name="Churcher C."/>
            <person name="Harris D."/>
            <person name="Thompson N.R."/>
            <person name="Quail M."/>
            <person name="Parkhill J."/>
            <person name="ffrench-Constant R.H."/>
        </authorList>
    </citation>
    <scope>NUCLEOTIDE SEQUENCE [LARGE SCALE GENOMIC DNA]</scope>
    <source>
        <strain evidence="2">ATCC 43949 / 3105-77</strain>
    </source>
</reference>
<name>C7BT33_PHOAA</name>
<accession>C7BT33</accession>
<proteinExistence type="predicted"/>
<dbReference type="eggNOG" id="COG2345">
    <property type="taxonomic scope" value="Bacteria"/>
</dbReference>
<dbReference type="EMBL" id="FM162591">
    <property type="protein sequence ID" value="CAQ86467.1"/>
    <property type="molecule type" value="Genomic_DNA"/>
</dbReference>
<evidence type="ECO:0000313" key="2">
    <source>
        <dbReference type="Proteomes" id="UP000002747"/>
    </source>
</evidence>
<dbReference type="STRING" id="291112.PAU_04380"/>
<evidence type="ECO:0000313" key="1">
    <source>
        <dbReference type="EMBL" id="CAQ86467.1"/>
    </source>
</evidence>